<dbReference type="RefSeq" id="WP_045195238.1">
    <property type="nucleotide sequence ID" value="NZ_CP158809.1"/>
</dbReference>
<dbReference type="NCBIfam" id="TIGR03561">
    <property type="entry name" value="organ_hyd_perox"/>
    <property type="match status" value="1"/>
</dbReference>
<dbReference type="Gene3D" id="2.20.25.10">
    <property type="match status" value="1"/>
</dbReference>
<reference evidence="3 4" key="1">
    <citation type="submission" date="2016-10" db="EMBL/GenBank/DDBJ databases">
        <title>Comparative genome analysis of multiple Pseudomonas spp. focuses on biocontrol and plant growth promoting traits.</title>
        <authorList>
            <person name="Tao X.-Y."/>
            <person name="Taylor C.G."/>
        </authorList>
    </citation>
    <scope>NUCLEOTIDE SEQUENCE [LARGE SCALE GENOMIC DNA]</scope>
    <source>
        <strain evidence="3 4">15D11</strain>
    </source>
</reference>
<dbReference type="AlphaFoldDB" id="A0A423D4T4"/>
<organism evidence="3 4">
    <name type="scientific">Pseudomonas vranovensis</name>
    <dbReference type="NCBI Taxonomy" id="321661"/>
    <lineage>
        <taxon>Bacteria</taxon>
        <taxon>Pseudomonadati</taxon>
        <taxon>Pseudomonadota</taxon>
        <taxon>Gammaproteobacteria</taxon>
        <taxon>Pseudomonadales</taxon>
        <taxon>Pseudomonadaceae</taxon>
        <taxon>Pseudomonas</taxon>
    </lineage>
</organism>
<dbReference type="PANTHER" id="PTHR33797:SF2">
    <property type="entry name" value="ORGANIC HYDROPEROXIDE RESISTANCE PROTEIN-LIKE"/>
    <property type="match status" value="1"/>
</dbReference>
<sequence>MQKVTPLYIAQATSTGGRDGKSSSSDGKLEVKLSTPKELGGAGGDGTNPEQLFAAGYSACFIGALKFVAGQQKKALPADSSITAKVGIGQIPGGFGLDIDLNINLPGLDQAEAQALVDAAHQVCPYSNATRGNVDVRLHVTV</sequence>
<evidence type="ECO:0000313" key="4">
    <source>
        <dbReference type="Proteomes" id="UP000285286"/>
    </source>
</evidence>
<evidence type="ECO:0000256" key="1">
    <source>
        <dbReference type="ARBA" id="ARBA00007378"/>
    </source>
</evidence>
<dbReference type="InterPro" id="IPR036102">
    <property type="entry name" value="OsmC/Ohrsf"/>
</dbReference>
<dbReference type="Pfam" id="PF02566">
    <property type="entry name" value="OsmC"/>
    <property type="match status" value="1"/>
</dbReference>
<keyword evidence="4" id="KW-1185">Reference proteome</keyword>
<dbReference type="PANTHER" id="PTHR33797">
    <property type="entry name" value="ORGANIC HYDROPEROXIDE RESISTANCE PROTEIN-LIKE"/>
    <property type="match status" value="1"/>
</dbReference>
<accession>A0A423D4T4</accession>
<evidence type="ECO:0000256" key="2">
    <source>
        <dbReference type="SAM" id="MobiDB-lite"/>
    </source>
</evidence>
<dbReference type="InterPro" id="IPR015946">
    <property type="entry name" value="KH_dom-like_a/b"/>
</dbReference>
<name>A0A423D4T4_9PSED</name>
<dbReference type="STRING" id="1292031.GCA_000425805_03368"/>
<dbReference type="Gene3D" id="3.30.300.20">
    <property type="match status" value="1"/>
</dbReference>
<dbReference type="InterPro" id="IPR019953">
    <property type="entry name" value="OHR"/>
</dbReference>
<dbReference type="EMBL" id="MOAM01000028">
    <property type="protein sequence ID" value="ROL66564.1"/>
    <property type="molecule type" value="Genomic_DNA"/>
</dbReference>
<comment type="caution">
    <text evidence="3">The sequence shown here is derived from an EMBL/GenBank/DDBJ whole genome shotgun (WGS) entry which is preliminary data.</text>
</comment>
<protein>
    <submittedName>
        <fullName evidence="3">Organic hydroperoxide resistance protein</fullName>
    </submittedName>
</protein>
<gene>
    <name evidence="3" type="ORF">BHU25_20465</name>
</gene>
<comment type="similarity">
    <text evidence="1">Belongs to the OsmC/Ohr family.</text>
</comment>
<dbReference type="InterPro" id="IPR003718">
    <property type="entry name" value="OsmC/Ohr_fam"/>
</dbReference>
<dbReference type="SUPFAM" id="SSF82784">
    <property type="entry name" value="OsmC-like"/>
    <property type="match status" value="1"/>
</dbReference>
<dbReference type="Proteomes" id="UP000285286">
    <property type="component" value="Unassembled WGS sequence"/>
</dbReference>
<dbReference type="GO" id="GO:0006979">
    <property type="term" value="P:response to oxidative stress"/>
    <property type="evidence" value="ECO:0007669"/>
    <property type="project" value="InterPro"/>
</dbReference>
<feature type="region of interest" description="Disordered" evidence="2">
    <location>
        <begin position="12"/>
        <end position="46"/>
    </location>
</feature>
<proteinExistence type="inferred from homology"/>
<evidence type="ECO:0000313" key="3">
    <source>
        <dbReference type="EMBL" id="ROL66564.1"/>
    </source>
</evidence>